<organism evidence="2 3">
    <name type="scientific">Parascaris equorum</name>
    <name type="common">Equine roundworm</name>
    <dbReference type="NCBI Taxonomy" id="6256"/>
    <lineage>
        <taxon>Eukaryota</taxon>
        <taxon>Metazoa</taxon>
        <taxon>Ecdysozoa</taxon>
        <taxon>Nematoda</taxon>
        <taxon>Chromadorea</taxon>
        <taxon>Rhabditida</taxon>
        <taxon>Spirurina</taxon>
        <taxon>Ascaridomorpha</taxon>
        <taxon>Ascaridoidea</taxon>
        <taxon>Ascarididae</taxon>
        <taxon>Parascaris</taxon>
    </lineage>
</organism>
<accession>A0A914R137</accession>
<evidence type="ECO:0000313" key="3">
    <source>
        <dbReference type="WBParaSite" id="PEQ_0000016201-mRNA-1"/>
    </source>
</evidence>
<keyword evidence="2" id="KW-1185">Reference proteome</keyword>
<evidence type="ECO:0000256" key="1">
    <source>
        <dbReference type="SAM" id="MobiDB-lite"/>
    </source>
</evidence>
<feature type="compositionally biased region" description="Low complexity" evidence="1">
    <location>
        <begin position="20"/>
        <end position="31"/>
    </location>
</feature>
<feature type="region of interest" description="Disordered" evidence="1">
    <location>
        <begin position="1"/>
        <end position="80"/>
    </location>
</feature>
<proteinExistence type="predicted"/>
<feature type="compositionally biased region" description="Polar residues" evidence="1">
    <location>
        <begin position="1"/>
        <end position="14"/>
    </location>
</feature>
<name>A0A914R137_PAREQ</name>
<evidence type="ECO:0000313" key="2">
    <source>
        <dbReference type="Proteomes" id="UP000887564"/>
    </source>
</evidence>
<dbReference type="AlphaFoldDB" id="A0A914R137"/>
<dbReference type="WBParaSite" id="PEQ_0000016201-mRNA-1">
    <property type="protein sequence ID" value="PEQ_0000016201-mRNA-1"/>
    <property type="gene ID" value="PEQ_0000016201"/>
</dbReference>
<sequence>MYQQQITANQQTPPSGVAYSSQPSVSSSNQQRDPQLQQHSYVHEQQLQQQQQKAAAPLMDTSGDFGMQDDLGANIADDCK</sequence>
<dbReference type="Proteomes" id="UP000887564">
    <property type="component" value="Unplaced"/>
</dbReference>
<protein>
    <submittedName>
        <fullName evidence="3">Uncharacterized protein</fullName>
    </submittedName>
</protein>
<reference evidence="3" key="1">
    <citation type="submission" date="2022-11" db="UniProtKB">
        <authorList>
            <consortium name="WormBaseParasite"/>
        </authorList>
    </citation>
    <scope>IDENTIFICATION</scope>
</reference>